<dbReference type="InterPro" id="IPR000160">
    <property type="entry name" value="GGDEF_dom"/>
</dbReference>
<organism evidence="5 6">
    <name type="scientific">Nitrobacter vulgaris</name>
    <dbReference type="NCBI Taxonomy" id="29421"/>
    <lineage>
        <taxon>Bacteria</taxon>
        <taxon>Pseudomonadati</taxon>
        <taxon>Pseudomonadota</taxon>
        <taxon>Alphaproteobacteria</taxon>
        <taxon>Hyphomicrobiales</taxon>
        <taxon>Nitrobacteraceae</taxon>
        <taxon>Nitrobacter</taxon>
    </lineage>
</organism>
<dbReference type="AlphaFoldDB" id="A0A1V4HVK2"/>
<dbReference type="PANTHER" id="PTHR44757:SF2">
    <property type="entry name" value="BIOFILM ARCHITECTURE MAINTENANCE PROTEIN MBAA"/>
    <property type="match status" value="1"/>
</dbReference>
<dbReference type="STRING" id="29421.B2M20_15450"/>
<dbReference type="CDD" id="cd00130">
    <property type="entry name" value="PAS"/>
    <property type="match status" value="1"/>
</dbReference>
<gene>
    <name evidence="5" type="ORF">B2M20_15450</name>
</gene>
<feature type="domain" description="EAL" evidence="3">
    <location>
        <begin position="319"/>
        <end position="574"/>
    </location>
</feature>
<dbReference type="PROSITE" id="PS50113">
    <property type="entry name" value="PAC"/>
    <property type="match status" value="1"/>
</dbReference>
<dbReference type="SMART" id="SM00052">
    <property type="entry name" value="EAL"/>
    <property type="match status" value="1"/>
</dbReference>
<accession>A0A1V4HVK2</accession>
<dbReference type="InterPro" id="IPR001610">
    <property type="entry name" value="PAC"/>
</dbReference>
<dbReference type="InterPro" id="IPR043128">
    <property type="entry name" value="Rev_trsase/Diguanyl_cyclase"/>
</dbReference>
<dbReference type="PROSITE" id="PS50883">
    <property type="entry name" value="EAL"/>
    <property type="match status" value="1"/>
</dbReference>
<dbReference type="InterPro" id="IPR052155">
    <property type="entry name" value="Biofilm_reg_signaling"/>
</dbReference>
<feature type="domain" description="PAS" evidence="1">
    <location>
        <begin position="21"/>
        <end position="92"/>
    </location>
</feature>
<dbReference type="PROSITE" id="PS50887">
    <property type="entry name" value="GGDEF"/>
    <property type="match status" value="1"/>
</dbReference>
<dbReference type="InterPro" id="IPR029787">
    <property type="entry name" value="Nucleotide_cyclase"/>
</dbReference>
<dbReference type="InterPro" id="IPR000700">
    <property type="entry name" value="PAS-assoc_C"/>
</dbReference>
<dbReference type="InterPro" id="IPR035919">
    <property type="entry name" value="EAL_sf"/>
</dbReference>
<sequence>MIVVQHSHGPNDLGEVEVVKSETGFIHYALDVTAIVAITNVQGTITHVNNKFCEISGYSQHELIGQNHRLLRSDAHDKAFFREMYRQIARGQVWRGEICNRRKDGTTYWVDTTIVPHLNAAGNPDSYTSIRFDVTRRHQIEEDLRHAVSTDALTGTANRRRFQEYLTATLELRNSIHTSVYLALIDIDAFKEINDTFGHVAGDNLLKNFAERLRAFEAENIFIARLGGDEFGIVISDKACADVPALLDEVLDSIKQPVWLGDIKHRYTASIGVAAFPKDAKTPDGLFKAADMALYHSKASGRDQRQCFAPRLQLAVEYKSALLQAVEAGLDRNQFSLHYQAVVPTVPGKLISLEGLLRWQHPERGLLTPDAFLTEINDPGLESEIGMFVVERTFKDMARILELSLPVDRVAINVANADFRSDRFVDRFFELSAQTGISPDRFCVEVVEQVFLGTNFQSFQDRLLRLHDAGVELALDDFGTGFASLTHLRRIPIDRVKIDRGFISSLPASGEDLVLVKGIIDIAHALGKSVTAEGIETEEQATLLQQLGADGLQGWYFSKACTMERLRYVLLQLLPRSRYSDNALQIVAPRRA</sequence>
<comment type="caution">
    <text evidence="5">The sequence shown here is derived from an EMBL/GenBank/DDBJ whole genome shotgun (WGS) entry which is preliminary data.</text>
</comment>
<dbReference type="SUPFAM" id="SSF55785">
    <property type="entry name" value="PYP-like sensor domain (PAS domain)"/>
    <property type="match status" value="1"/>
</dbReference>
<name>A0A1V4HVK2_NITVU</name>
<dbReference type="InterPro" id="IPR000014">
    <property type="entry name" value="PAS"/>
</dbReference>
<evidence type="ECO:0000313" key="5">
    <source>
        <dbReference type="EMBL" id="OPH81865.1"/>
    </source>
</evidence>
<dbReference type="Gene3D" id="3.30.450.20">
    <property type="entry name" value="PAS domain"/>
    <property type="match status" value="1"/>
</dbReference>
<dbReference type="CDD" id="cd01948">
    <property type="entry name" value="EAL"/>
    <property type="match status" value="1"/>
</dbReference>
<dbReference type="Pfam" id="PF13426">
    <property type="entry name" value="PAS_9"/>
    <property type="match status" value="1"/>
</dbReference>
<feature type="domain" description="PAC" evidence="2">
    <location>
        <begin position="94"/>
        <end position="146"/>
    </location>
</feature>
<dbReference type="SUPFAM" id="SSF55073">
    <property type="entry name" value="Nucleotide cyclase"/>
    <property type="match status" value="1"/>
</dbReference>
<dbReference type="SMART" id="SM00091">
    <property type="entry name" value="PAS"/>
    <property type="match status" value="1"/>
</dbReference>
<dbReference type="InterPro" id="IPR001633">
    <property type="entry name" value="EAL_dom"/>
</dbReference>
<dbReference type="PANTHER" id="PTHR44757">
    <property type="entry name" value="DIGUANYLATE CYCLASE DGCP"/>
    <property type="match status" value="1"/>
</dbReference>
<evidence type="ECO:0000259" key="2">
    <source>
        <dbReference type="PROSITE" id="PS50113"/>
    </source>
</evidence>
<dbReference type="Pfam" id="PF00563">
    <property type="entry name" value="EAL"/>
    <property type="match status" value="1"/>
</dbReference>
<protein>
    <submittedName>
        <fullName evidence="5">GGDEF domain-containing protein</fullName>
    </submittedName>
</protein>
<evidence type="ECO:0000259" key="3">
    <source>
        <dbReference type="PROSITE" id="PS50883"/>
    </source>
</evidence>
<dbReference type="OrthoDB" id="9814202at2"/>
<dbReference type="SUPFAM" id="SSF141868">
    <property type="entry name" value="EAL domain-like"/>
    <property type="match status" value="1"/>
</dbReference>
<proteinExistence type="predicted"/>
<keyword evidence="6" id="KW-1185">Reference proteome</keyword>
<dbReference type="InterPro" id="IPR035965">
    <property type="entry name" value="PAS-like_dom_sf"/>
</dbReference>
<dbReference type="SMART" id="SM00086">
    <property type="entry name" value="PAC"/>
    <property type="match status" value="1"/>
</dbReference>
<dbReference type="Proteomes" id="UP000189940">
    <property type="component" value="Unassembled WGS sequence"/>
</dbReference>
<dbReference type="CDD" id="cd01949">
    <property type="entry name" value="GGDEF"/>
    <property type="match status" value="1"/>
</dbReference>
<dbReference type="SMART" id="SM00267">
    <property type="entry name" value="GGDEF"/>
    <property type="match status" value="1"/>
</dbReference>
<dbReference type="Gene3D" id="3.20.20.450">
    <property type="entry name" value="EAL domain"/>
    <property type="match status" value="1"/>
</dbReference>
<dbReference type="Gene3D" id="3.30.70.270">
    <property type="match status" value="1"/>
</dbReference>
<dbReference type="PROSITE" id="PS50112">
    <property type="entry name" value="PAS"/>
    <property type="match status" value="1"/>
</dbReference>
<reference evidence="5 6" key="1">
    <citation type="submission" date="2017-02" db="EMBL/GenBank/DDBJ databases">
        <title>Genome sequence of the nitrite-oxidizing bacterium Nitrobacter vulgaris strain Ab1.</title>
        <authorList>
            <person name="Mellbye B.L."/>
            <person name="Davis E.W."/>
            <person name="Spieck E."/>
            <person name="Chang J.H."/>
            <person name="Bottomley P.J."/>
            <person name="Sayavedra-Soto L.A."/>
        </authorList>
    </citation>
    <scope>NUCLEOTIDE SEQUENCE [LARGE SCALE GENOMIC DNA]</scope>
    <source>
        <strain evidence="5 6">Ab1</strain>
    </source>
</reference>
<feature type="domain" description="GGDEF" evidence="4">
    <location>
        <begin position="178"/>
        <end position="310"/>
    </location>
</feature>
<evidence type="ECO:0000313" key="6">
    <source>
        <dbReference type="Proteomes" id="UP000189940"/>
    </source>
</evidence>
<dbReference type="NCBIfam" id="TIGR00254">
    <property type="entry name" value="GGDEF"/>
    <property type="match status" value="1"/>
</dbReference>
<evidence type="ECO:0000259" key="1">
    <source>
        <dbReference type="PROSITE" id="PS50112"/>
    </source>
</evidence>
<evidence type="ECO:0000259" key="4">
    <source>
        <dbReference type="PROSITE" id="PS50887"/>
    </source>
</evidence>
<dbReference type="EMBL" id="MWPQ01000054">
    <property type="protein sequence ID" value="OPH81865.1"/>
    <property type="molecule type" value="Genomic_DNA"/>
</dbReference>
<dbReference type="Pfam" id="PF00990">
    <property type="entry name" value="GGDEF"/>
    <property type="match status" value="1"/>
</dbReference>
<dbReference type="NCBIfam" id="TIGR00229">
    <property type="entry name" value="sensory_box"/>
    <property type="match status" value="1"/>
</dbReference>